<dbReference type="eggNOG" id="COG0789">
    <property type="taxonomic scope" value="Bacteria"/>
</dbReference>
<reference evidence="5" key="1">
    <citation type="submission" date="2013-03" db="EMBL/GenBank/DDBJ databases">
        <title>Genome sequence of Chthonomonas calidirosea, the first sequenced genome from the Armatimonadetes phylum (formally candidate division OP10).</title>
        <authorList>
            <person name="Lee K.C.Y."/>
            <person name="Morgan X.C."/>
            <person name="Dunfield P.F."/>
            <person name="Tamas I."/>
            <person name="Houghton K.M."/>
            <person name="Vyssotski M."/>
            <person name="Ryan J.L.J."/>
            <person name="Lagutin K."/>
            <person name="McDonald I.R."/>
            <person name="Stott M.B."/>
        </authorList>
    </citation>
    <scope>NUCLEOTIDE SEQUENCE [LARGE SCALE GENOMIC DNA]</scope>
    <source>
        <strain evidence="5">DSM 23976 / ICMP 18418 / T49</strain>
    </source>
</reference>
<dbReference type="PANTHER" id="PTHR30204:SF58">
    <property type="entry name" value="HTH-TYPE TRANSCRIPTIONAL REGULATOR YFMP"/>
    <property type="match status" value="1"/>
</dbReference>
<evidence type="ECO:0000256" key="2">
    <source>
        <dbReference type="SAM" id="Coils"/>
    </source>
</evidence>
<dbReference type="SUPFAM" id="SSF46955">
    <property type="entry name" value="Putative DNA-binding domain"/>
    <property type="match status" value="1"/>
</dbReference>
<feature type="domain" description="HTH merR-type" evidence="3">
    <location>
        <begin position="10"/>
        <end position="78"/>
    </location>
</feature>
<dbReference type="InterPro" id="IPR047057">
    <property type="entry name" value="MerR_fam"/>
</dbReference>
<dbReference type="PANTHER" id="PTHR30204">
    <property type="entry name" value="REDOX-CYCLING DRUG-SENSING TRANSCRIPTIONAL ACTIVATOR SOXR"/>
    <property type="match status" value="1"/>
</dbReference>
<name>S0EXK3_CHTCT</name>
<dbReference type="SMART" id="SM00422">
    <property type="entry name" value="HTH_MERR"/>
    <property type="match status" value="1"/>
</dbReference>
<evidence type="ECO:0000259" key="3">
    <source>
        <dbReference type="PROSITE" id="PS50937"/>
    </source>
</evidence>
<dbReference type="GO" id="GO:0003677">
    <property type="term" value="F:DNA binding"/>
    <property type="evidence" value="ECO:0007669"/>
    <property type="project" value="UniProtKB-KW"/>
</dbReference>
<sequence length="115" mass="13329">MAAHDKNEPVYMIGVVAELTNMHAQTIRLYERLGLIKPVRRNKNRLYSQADVERLLQIRRLTQDMGVNLAGVEVILDLLNRLEQVTAERDALYRRATEFEARVKEFLAKYGGEFP</sequence>
<dbReference type="RefSeq" id="WP_016483932.1">
    <property type="nucleotide sequence ID" value="NC_021487.1"/>
</dbReference>
<keyword evidence="2" id="KW-0175">Coiled coil</keyword>
<evidence type="ECO:0000256" key="1">
    <source>
        <dbReference type="ARBA" id="ARBA00023125"/>
    </source>
</evidence>
<evidence type="ECO:0000313" key="4">
    <source>
        <dbReference type="EMBL" id="CCW36423.1"/>
    </source>
</evidence>
<dbReference type="Pfam" id="PF13411">
    <property type="entry name" value="MerR_1"/>
    <property type="match status" value="1"/>
</dbReference>
<protein>
    <submittedName>
        <fullName evidence="4">Predicted transcriptional regulators</fullName>
    </submittedName>
</protein>
<dbReference type="EMBL" id="HF951689">
    <property type="protein sequence ID" value="CCW36423.1"/>
    <property type="molecule type" value="Genomic_DNA"/>
</dbReference>
<dbReference type="OrthoDB" id="5345718at2"/>
<keyword evidence="1" id="KW-0238">DNA-binding</keyword>
<dbReference type="Gene3D" id="1.10.1660.10">
    <property type="match status" value="1"/>
</dbReference>
<dbReference type="AlphaFoldDB" id="S0EXK3"/>
<dbReference type="STRING" id="454171.CP488_01461"/>
<dbReference type="HOGENOM" id="CLU_060077_7_3_0"/>
<keyword evidence="5" id="KW-1185">Reference proteome</keyword>
<evidence type="ECO:0000313" key="5">
    <source>
        <dbReference type="Proteomes" id="UP000014227"/>
    </source>
</evidence>
<dbReference type="InterPro" id="IPR000551">
    <property type="entry name" value="MerR-type_HTH_dom"/>
</dbReference>
<organism evidence="4 5">
    <name type="scientific">Chthonomonas calidirosea (strain DSM 23976 / ICMP 18418 / T49)</name>
    <dbReference type="NCBI Taxonomy" id="1303518"/>
    <lineage>
        <taxon>Bacteria</taxon>
        <taxon>Bacillati</taxon>
        <taxon>Armatimonadota</taxon>
        <taxon>Chthonomonadia</taxon>
        <taxon>Chthonomonadales</taxon>
        <taxon>Chthonomonadaceae</taxon>
        <taxon>Chthonomonas</taxon>
    </lineage>
</organism>
<dbReference type="PROSITE" id="PS50937">
    <property type="entry name" value="HTH_MERR_2"/>
    <property type="match status" value="1"/>
</dbReference>
<feature type="coiled-coil region" evidence="2">
    <location>
        <begin position="75"/>
        <end position="102"/>
    </location>
</feature>
<dbReference type="FunCoup" id="S0EXK3">
    <property type="interactions" value="5"/>
</dbReference>
<accession>S0EXK3</accession>
<proteinExistence type="predicted"/>
<dbReference type="InParanoid" id="S0EXK3"/>
<dbReference type="Proteomes" id="UP000014227">
    <property type="component" value="Chromosome I"/>
</dbReference>
<gene>
    <name evidence="4" type="ORF">CCALI_02630</name>
</gene>
<dbReference type="InterPro" id="IPR009061">
    <property type="entry name" value="DNA-bd_dom_put_sf"/>
</dbReference>
<dbReference type="GO" id="GO:0003700">
    <property type="term" value="F:DNA-binding transcription factor activity"/>
    <property type="evidence" value="ECO:0007669"/>
    <property type="project" value="InterPro"/>
</dbReference>
<dbReference type="PATRIC" id="fig|1303518.3.peg.2734"/>
<dbReference type="KEGG" id="ccz:CCALI_02630"/>